<reference evidence="2 3" key="1">
    <citation type="submission" date="2013-03" db="EMBL/GenBank/DDBJ databases">
        <title>The Genome Sequence of Capronia epimyces CBS 606.96.</title>
        <authorList>
            <consortium name="The Broad Institute Genomics Platform"/>
            <person name="Cuomo C."/>
            <person name="de Hoog S."/>
            <person name="Gorbushina A."/>
            <person name="Walker B."/>
            <person name="Young S.K."/>
            <person name="Zeng Q."/>
            <person name="Gargeya S."/>
            <person name="Fitzgerald M."/>
            <person name="Haas B."/>
            <person name="Abouelleil A."/>
            <person name="Allen A.W."/>
            <person name="Alvarado L."/>
            <person name="Arachchi H.M."/>
            <person name="Berlin A.M."/>
            <person name="Chapman S.B."/>
            <person name="Gainer-Dewar J."/>
            <person name="Goldberg J."/>
            <person name="Griggs A."/>
            <person name="Gujja S."/>
            <person name="Hansen M."/>
            <person name="Howarth C."/>
            <person name="Imamovic A."/>
            <person name="Ireland A."/>
            <person name="Larimer J."/>
            <person name="McCowan C."/>
            <person name="Murphy C."/>
            <person name="Pearson M."/>
            <person name="Poon T.W."/>
            <person name="Priest M."/>
            <person name="Roberts A."/>
            <person name="Saif S."/>
            <person name="Shea T."/>
            <person name="Sisk P."/>
            <person name="Sykes S."/>
            <person name="Wortman J."/>
            <person name="Nusbaum C."/>
            <person name="Birren B."/>
        </authorList>
    </citation>
    <scope>NUCLEOTIDE SEQUENCE [LARGE SCALE GENOMIC DNA]</scope>
    <source>
        <strain evidence="2 3">CBS 606.96</strain>
    </source>
</reference>
<sequence length="80" mass="9094">MAALGHSIRCRHPFVHLRRLLPYVRYPDETAEAQNRGSHARIAVPYFTTKFPSWSIWTVVIASIPAAVSLVTRFFPGLMI</sequence>
<dbReference type="AlphaFoldDB" id="W9YA16"/>
<keyword evidence="3" id="KW-1185">Reference proteome</keyword>
<dbReference type="EMBL" id="AMGY01000008">
    <property type="protein sequence ID" value="EXJ79229.1"/>
    <property type="molecule type" value="Genomic_DNA"/>
</dbReference>
<dbReference type="GeneID" id="19172817"/>
<keyword evidence="1" id="KW-0472">Membrane</keyword>
<keyword evidence="1" id="KW-1133">Transmembrane helix</keyword>
<keyword evidence="1" id="KW-0812">Transmembrane</keyword>
<dbReference type="RefSeq" id="XP_007737017.1">
    <property type="nucleotide sequence ID" value="XM_007738827.1"/>
</dbReference>
<dbReference type="HOGENOM" id="CLU_2589527_0_0_1"/>
<name>W9YA16_9EURO</name>
<feature type="transmembrane region" description="Helical" evidence="1">
    <location>
        <begin position="54"/>
        <end position="75"/>
    </location>
</feature>
<evidence type="ECO:0000313" key="3">
    <source>
        <dbReference type="Proteomes" id="UP000019478"/>
    </source>
</evidence>
<evidence type="ECO:0000256" key="1">
    <source>
        <dbReference type="SAM" id="Phobius"/>
    </source>
</evidence>
<gene>
    <name evidence="2" type="ORF">A1O3_08730</name>
</gene>
<dbReference type="Proteomes" id="UP000019478">
    <property type="component" value="Unassembled WGS sequence"/>
</dbReference>
<comment type="caution">
    <text evidence="2">The sequence shown here is derived from an EMBL/GenBank/DDBJ whole genome shotgun (WGS) entry which is preliminary data.</text>
</comment>
<proteinExistence type="predicted"/>
<accession>W9YA16</accession>
<protein>
    <submittedName>
        <fullName evidence="2">Uncharacterized protein</fullName>
    </submittedName>
</protein>
<evidence type="ECO:0000313" key="2">
    <source>
        <dbReference type="EMBL" id="EXJ79229.1"/>
    </source>
</evidence>
<organism evidence="2 3">
    <name type="scientific">Capronia epimyces CBS 606.96</name>
    <dbReference type="NCBI Taxonomy" id="1182542"/>
    <lineage>
        <taxon>Eukaryota</taxon>
        <taxon>Fungi</taxon>
        <taxon>Dikarya</taxon>
        <taxon>Ascomycota</taxon>
        <taxon>Pezizomycotina</taxon>
        <taxon>Eurotiomycetes</taxon>
        <taxon>Chaetothyriomycetidae</taxon>
        <taxon>Chaetothyriales</taxon>
        <taxon>Herpotrichiellaceae</taxon>
        <taxon>Capronia</taxon>
    </lineage>
</organism>